<dbReference type="CDD" id="cd07101">
    <property type="entry name" value="ALDH_SSADH2_GabD2"/>
    <property type="match status" value="1"/>
</dbReference>
<dbReference type="STRING" id="2017.SAMN05444320_10663"/>
<dbReference type="SUPFAM" id="SSF53720">
    <property type="entry name" value="ALDH-like"/>
    <property type="match status" value="1"/>
</dbReference>
<dbReference type="Pfam" id="PF00171">
    <property type="entry name" value="Aldedh"/>
    <property type="match status" value="1"/>
</dbReference>
<dbReference type="NCBIfam" id="NF006916">
    <property type="entry name" value="PRK09407.1"/>
    <property type="match status" value="1"/>
</dbReference>
<dbReference type="InterPro" id="IPR016163">
    <property type="entry name" value="Ald_DH_C"/>
</dbReference>
<feature type="domain" description="Aldehyde dehydrogenase" evidence="5">
    <location>
        <begin position="25"/>
        <end position="479"/>
    </location>
</feature>
<evidence type="ECO:0000256" key="4">
    <source>
        <dbReference type="RuleBase" id="RU003345"/>
    </source>
</evidence>
<dbReference type="InterPro" id="IPR016161">
    <property type="entry name" value="Ald_DH/histidinol_DH"/>
</dbReference>
<evidence type="ECO:0000256" key="3">
    <source>
        <dbReference type="PROSITE-ProRule" id="PRU10007"/>
    </source>
</evidence>
<evidence type="ECO:0000259" key="5">
    <source>
        <dbReference type="Pfam" id="PF00171"/>
    </source>
</evidence>
<comment type="similarity">
    <text evidence="1 4">Belongs to the aldehyde dehydrogenase family.</text>
</comment>
<dbReference type="GO" id="GO:0016620">
    <property type="term" value="F:oxidoreductase activity, acting on the aldehyde or oxo group of donors, NAD or NADP as acceptor"/>
    <property type="evidence" value="ECO:0007669"/>
    <property type="project" value="InterPro"/>
</dbReference>
<keyword evidence="7" id="KW-1185">Reference proteome</keyword>
<dbReference type="Proteomes" id="UP000184501">
    <property type="component" value="Unassembled WGS sequence"/>
</dbReference>
<evidence type="ECO:0000313" key="6">
    <source>
        <dbReference type="EMBL" id="SHG01446.1"/>
    </source>
</evidence>
<accession>A0A1M5GCM7</accession>
<dbReference type="Gene3D" id="3.40.309.10">
    <property type="entry name" value="Aldehyde Dehydrogenase, Chain A, domain 2"/>
    <property type="match status" value="1"/>
</dbReference>
<reference evidence="6 7" key="1">
    <citation type="submission" date="2016-11" db="EMBL/GenBank/DDBJ databases">
        <authorList>
            <person name="Jaros S."/>
            <person name="Januszkiewicz K."/>
            <person name="Wedrychowicz H."/>
        </authorList>
    </citation>
    <scope>NUCLEOTIDE SEQUENCE [LARGE SCALE GENOMIC DNA]</scope>
    <source>
        <strain evidence="6 7">DSM 44523</strain>
    </source>
</reference>
<dbReference type="RefSeq" id="WP_234995799.1">
    <property type="nucleotide sequence ID" value="NZ_FQVN01000006.1"/>
</dbReference>
<dbReference type="EMBL" id="FQVN01000006">
    <property type="protein sequence ID" value="SHG01446.1"/>
    <property type="molecule type" value="Genomic_DNA"/>
</dbReference>
<evidence type="ECO:0000256" key="2">
    <source>
        <dbReference type="ARBA" id="ARBA00023002"/>
    </source>
</evidence>
<proteinExistence type="inferred from homology"/>
<organism evidence="6 7">
    <name type="scientific">Streptoalloteichus hindustanus</name>
    <dbReference type="NCBI Taxonomy" id="2017"/>
    <lineage>
        <taxon>Bacteria</taxon>
        <taxon>Bacillati</taxon>
        <taxon>Actinomycetota</taxon>
        <taxon>Actinomycetes</taxon>
        <taxon>Pseudonocardiales</taxon>
        <taxon>Pseudonocardiaceae</taxon>
        <taxon>Streptoalloteichus</taxon>
    </lineage>
</organism>
<protein>
    <submittedName>
        <fullName evidence="6">Succinate-semialdehyde dehydrogenase / glutarate-semialdehyde dehydrogenase</fullName>
    </submittedName>
</protein>
<dbReference type="InterPro" id="IPR015590">
    <property type="entry name" value="Aldehyde_DH_dom"/>
</dbReference>
<feature type="active site" evidence="3">
    <location>
        <position position="252"/>
    </location>
</feature>
<keyword evidence="2 4" id="KW-0560">Oxidoreductase</keyword>
<dbReference type="AlphaFoldDB" id="A0A1M5GCM7"/>
<dbReference type="PANTHER" id="PTHR11699">
    <property type="entry name" value="ALDEHYDE DEHYDROGENASE-RELATED"/>
    <property type="match status" value="1"/>
</dbReference>
<evidence type="ECO:0000313" key="7">
    <source>
        <dbReference type="Proteomes" id="UP000184501"/>
    </source>
</evidence>
<dbReference type="InterPro" id="IPR016162">
    <property type="entry name" value="Ald_DH_N"/>
</dbReference>
<dbReference type="FunFam" id="3.40.309.10:FF:000009">
    <property type="entry name" value="Aldehyde dehydrogenase A"/>
    <property type="match status" value="1"/>
</dbReference>
<name>A0A1M5GCM7_STRHI</name>
<sequence>MDETNLPADRARHLLRRVVASGASEPAVAPFTGRPFTDLPQSTPEDVATALGRAAEAQRAWADVPVRDRAAVLLRFHDLVLRCQDEILDLLQLETGKARWHAYEEIAIAAINARYYGRRAPGLLARRRRGGVIPGLTSARELRHPKGVVGLVSPWNYPVALGVSDGLAALVAGNALVHKPDNQGALAVLRCVDLLHEAGLPEGLWQVVLGDGPTVGGAVVDSADYVCFTGSTRTGRTVGRRAGERLVGCSLELGGKNAMLVLDDADVNRAAEGAVRACFSSAGQLCVSIERIYVDRRVHDVFVAAFLRRVRAMRLAPGTDWSVDMGSLVSQRQLDAVRAHVDDAVDKGARVLAGGRHRPDLGPYFFEPTVLADVTPDMACFADETFGPVVAIHPFDHLEEAVAAANATPYGLNASVWSRDRCRGARVAARLRAGSVNVNEGYAASYGSVDVPMGGVGASGVGRRHGADGLLRFTEAQAVVTQHVMGLGRPPGVSYPLLARGYTLMLRALRRIGRA</sequence>
<dbReference type="InterPro" id="IPR029510">
    <property type="entry name" value="Ald_DH_CS_GLU"/>
</dbReference>
<dbReference type="PROSITE" id="PS00687">
    <property type="entry name" value="ALDEHYDE_DEHYDR_GLU"/>
    <property type="match status" value="1"/>
</dbReference>
<gene>
    <name evidence="6" type="ORF">SAMN05444320_10663</name>
</gene>
<dbReference type="Gene3D" id="3.40.605.10">
    <property type="entry name" value="Aldehyde Dehydrogenase, Chain A, domain 1"/>
    <property type="match status" value="1"/>
</dbReference>
<evidence type="ECO:0000256" key="1">
    <source>
        <dbReference type="ARBA" id="ARBA00009986"/>
    </source>
</evidence>